<name>A0ABN1R560_9ACTN</name>
<gene>
    <name evidence="2" type="ORF">GCM10009575_076820</name>
</gene>
<dbReference type="InterPro" id="IPR037175">
    <property type="entry name" value="KFase_sf"/>
</dbReference>
<dbReference type="PANTHER" id="PTHR34861">
    <property type="match status" value="1"/>
</dbReference>
<keyword evidence="3" id="KW-1185">Reference proteome</keyword>
<reference evidence="2 3" key="1">
    <citation type="journal article" date="2019" name="Int. J. Syst. Evol. Microbiol.">
        <title>The Global Catalogue of Microorganisms (GCM) 10K type strain sequencing project: providing services to taxonomists for standard genome sequencing and annotation.</title>
        <authorList>
            <consortium name="The Broad Institute Genomics Platform"/>
            <consortium name="The Broad Institute Genome Sequencing Center for Infectious Disease"/>
            <person name="Wu L."/>
            <person name="Ma J."/>
        </authorList>
    </citation>
    <scope>NUCLEOTIDE SEQUENCE [LARGE SCALE GENOMIC DNA]</scope>
    <source>
        <strain evidence="2 3">JCM 11444</strain>
    </source>
</reference>
<sequence length="316" mass="34992">MMRENEPSYTQLAARTPPGSSWGVFGEDDEAGTINRLTPEHVRDAARLVRAGLVFPLDWDLDLPDPPLFGRLPLVHTVIAEENGGNDDRYDGFYPQRSSQWDALSHIAHPNYGFYNARREVGTVGDALGIHVWAERGIAGRFVLLDACQYRADRGAPIDADLSVPFDAADLEDIRAAQDVELRRGDILLIRFGWTAWYEKLGEDERRRLAANTQDQGSPGLARTDAVLEWLWDNGISAVAADVPALEVMPFDNTAVDGFLHFRLIALLGMAVGEMFNLEQLAEYCHRERRYSGLLTSAPLHKRGGIGSPANALALV</sequence>
<protein>
    <submittedName>
        <fullName evidence="2">Cyclase family protein</fullName>
    </submittedName>
</protein>
<evidence type="ECO:0000313" key="2">
    <source>
        <dbReference type="EMBL" id="GAA0952034.1"/>
    </source>
</evidence>
<dbReference type="Pfam" id="PF04199">
    <property type="entry name" value="Cyclase"/>
    <property type="match status" value="1"/>
</dbReference>
<dbReference type="PANTHER" id="PTHR34861:SF11">
    <property type="entry name" value="CYCLASE"/>
    <property type="match status" value="1"/>
</dbReference>
<dbReference type="EMBL" id="BAAAID010000072">
    <property type="protein sequence ID" value="GAA0952034.1"/>
    <property type="molecule type" value="Genomic_DNA"/>
</dbReference>
<comment type="caution">
    <text evidence="2">The sequence shown here is derived from an EMBL/GenBank/DDBJ whole genome shotgun (WGS) entry which is preliminary data.</text>
</comment>
<organism evidence="2 3">
    <name type="scientific">Streptomyces rhizosphaericus</name>
    <dbReference type="NCBI Taxonomy" id="114699"/>
    <lineage>
        <taxon>Bacteria</taxon>
        <taxon>Bacillati</taxon>
        <taxon>Actinomycetota</taxon>
        <taxon>Actinomycetes</taxon>
        <taxon>Kitasatosporales</taxon>
        <taxon>Streptomycetaceae</taxon>
        <taxon>Streptomyces</taxon>
        <taxon>Streptomyces violaceusniger group</taxon>
    </lineage>
</organism>
<dbReference type="Gene3D" id="3.50.30.50">
    <property type="entry name" value="Putative cyclase"/>
    <property type="match status" value="1"/>
</dbReference>
<evidence type="ECO:0000313" key="3">
    <source>
        <dbReference type="Proteomes" id="UP001500418"/>
    </source>
</evidence>
<dbReference type="InterPro" id="IPR007325">
    <property type="entry name" value="KFase/CYL"/>
</dbReference>
<proteinExistence type="predicted"/>
<feature type="region of interest" description="Disordered" evidence="1">
    <location>
        <begin position="1"/>
        <end position="25"/>
    </location>
</feature>
<evidence type="ECO:0000256" key="1">
    <source>
        <dbReference type="SAM" id="MobiDB-lite"/>
    </source>
</evidence>
<dbReference type="Proteomes" id="UP001500418">
    <property type="component" value="Unassembled WGS sequence"/>
</dbReference>
<accession>A0ABN1R560</accession>
<dbReference type="SUPFAM" id="SSF102198">
    <property type="entry name" value="Putative cyclase"/>
    <property type="match status" value="1"/>
</dbReference>